<keyword evidence="2" id="KW-1185">Reference proteome</keyword>
<protein>
    <submittedName>
        <fullName evidence="1">Uncharacterized protein</fullName>
    </submittedName>
</protein>
<reference evidence="1" key="1">
    <citation type="submission" date="2022-08" db="EMBL/GenBank/DDBJ databases">
        <title>Genome Sequence of Fusarium decemcellulare.</title>
        <authorList>
            <person name="Buettner E."/>
        </authorList>
    </citation>
    <scope>NUCLEOTIDE SEQUENCE</scope>
    <source>
        <strain evidence="1">Babe19</strain>
    </source>
</reference>
<evidence type="ECO:0000313" key="2">
    <source>
        <dbReference type="Proteomes" id="UP001148629"/>
    </source>
</evidence>
<evidence type="ECO:0000313" key="1">
    <source>
        <dbReference type="EMBL" id="KAJ3537139.1"/>
    </source>
</evidence>
<proteinExistence type="predicted"/>
<dbReference type="Proteomes" id="UP001148629">
    <property type="component" value="Unassembled WGS sequence"/>
</dbReference>
<sequence length="250" mass="27566">MIYLVVLLLLPALSVTSPTHFSDGGSPIQTRDDRADARHARTLAEHPKDLVLHSRDLYEFFKRNEGTDEVVYLQDKRVFVPMSSVSAPEQSKRQVATPCWVHDQWDATDAKSEWGPWEPASECLYTGESEGGGVVGITWSKSVAVMNEAGLDWSPIKDVLKVSLGFSVTNTWTDGGKIDCTVPAKSVGQIWVQKYMGEAKMKKRRCQDCGAASDCRDWEDAGFIRAPSDGSDSTKNRNTGCSTGLEDVQC</sequence>
<organism evidence="1 2">
    <name type="scientific">Fusarium decemcellulare</name>
    <dbReference type="NCBI Taxonomy" id="57161"/>
    <lineage>
        <taxon>Eukaryota</taxon>
        <taxon>Fungi</taxon>
        <taxon>Dikarya</taxon>
        <taxon>Ascomycota</taxon>
        <taxon>Pezizomycotina</taxon>
        <taxon>Sordariomycetes</taxon>
        <taxon>Hypocreomycetidae</taxon>
        <taxon>Hypocreales</taxon>
        <taxon>Nectriaceae</taxon>
        <taxon>Fusarium</taxon>
        <taxon>Fusarium decemcellulare species complex</taxon>
    </lineage>
</organism>
<comment type="caution">
    <text evidence="1">The sequence shown here is derived from an EMBL/GenBank/DDBJ whole genome shotgun (WGS) entry which is preliminary data.</text>
</comment>
<name>A0ACC1SD02_9HYPO</name>
<accession>A0ACC1SD02</accession>
<gene>
    <name evidence="1" type="ORF">NM208_g6439</name>
</gene>
<dbReference type="EMBL" id="JANRMS010000597">
    <property type="protein sequence ID" value="KAJ3537139.1"/>
    <property type="molecule type" value="Genomic_DNA"/>
</dbReference>